<dbReference type="PANTHER" id="PTHR21181">
    <property type="match status" value="1"/>
</dbReference>
<feature type="transmembrane region" description="Helical" evidence="3">
    <location>
        <begin position="39"/>
        <end position="59"/>
    </location>
</feature>
<dbReference type="PANTHER" id="PTHR21181:SF7">
    <property type="entry name" value="ER MEMBRANE PROTEIN COMPLEX SUBUNIT 5"/>
    <property type="match status" value="1"/>
</dbReference>
<evidence type="ECO:0000313" key="6">
    <source>
        <dbReference type="Proteomes" id="UP000271098"/>
    </source>
</evidence>
<keyword evidence="3" id="KW-1133">Transmembrane helix</keyword>
<keyword evidence="4" id="KW-0732">Signal</keyword>
<name>A0A183E7H4_9BILA</name>
<feature type="chain" id="PRO_5043139056" evidence="4">
    <location>
        <begin position="29"/>
        <end position="121"/>
    </location>
</feature>
<organism evidence="7">
    <name type="scientific">Gongylonema pulchrum</name>
    <dbReference type="NCBI Taxonomy" id="637853"/>
    <lineage>
        <taxon>Eukaryota</taxon>
        <taxon>Metazoa</taxon>
        <taxon>Ecdysozoa</taxon>
        <taxon>Nematoda</taxon>
        <taxon>Chromadorea</taxon>
        <taxon>Rhabditida</taxon>
        <taxon>Spirurina</taxon>
        <taxon>Spiruromorpha</taxon>
        <taxon>Spiruroidea</taxon>
        <taxon>Gongylonematidae</taxon>
        <taxon>Gongylonema</taxon>
    </lineage>
</organism>
<evidence type="ECO:0000256" key="4">
    <source>
        <dbReference type="SAM" id="SignalP"/>
    </source>
</evidence>
<dbReference type="GO" id="GO:0072546">
    <property type="term" value="C:EMC complex"/>
    <property type="evidence" value="ECO:0007669"/>
    <property type="project" value="TreeGrafter"/>
</dbReference>
<evidence type="ECO:0000256" key="3">
    <source>
        <dbReference type="SAM" id="Phobius"/>
    </source>
</evidence>
<gene>
    <name evidence="5" type="ORF">GPUH_LOCUS16915</name>
</gene>
<proteinExistence type="predicted"/>
<evidence type="ECO:0000256" key="2">
    <source>
        <dbReference type="ARBA" id="ARBA00023136"/>
    </source>
</evidence>
<dbReference type="GO" id="GO:0022890">
    <property type="term" value="F:inorganic cation transmembrane transporter activity"/>
    <property type="evidence" value="ECO:0007669"/>
    <property type="project" value="TreeGrafter"/>
</dbReference>
<dbReference type="EMBL" id="UYRT01084406">
    <property type="protein sequence ID" value="VDN28790.1"/>
    <property type="molecule type" value="Genomic_DNA"/>
</dbReference>
<dbReference type="WBParaSite" id="GPUH_0001693701-mRNA-1">
    <property type="protein sequence ID" value="GPUH_0001693701-mRNA-1"/>
    <property type="gene ID" value="GPUH_0001693701"/>
</dbReference>
<evidence type="ECO:0000313" key="7">
    <source>
        <dbReference type="WBParaSite" id="GPUH_0001693701-mRNA-1"/>
    </source>
</evidence>
<dbReference type="GO" id="GO:0005886">
    <property type="term" value="C:plasma membrane"/>
    <property type="evidence" value="ECO:0007669"/>
    <property type="project" value="TreeGrafter"/>
</dbReference>
<comment type="subcellular location">
    <subcellularLocation>
        <location evidence="1">Membrane</location>
    </subcellularLocation>
</comment>
<keyword evidence="3" id="KW-0812">Transmembrane</keyword>
<evidence type="ECO:0000256" key="1">
    <source>
        <dbReference type="ARBA" id="ARBA00004370"/>
    </source>
</evidence>
<dbReference type="OrthoDB" id="44756at2759"/>
<dbReference type="Proteomes" id="UP000271098">
    <property type="component" value="Unassembled WGS sequence"/>
</dbReference>
<feature type="signal peptide" evidence="4">
    <location>
        <begin position="1"/>
        <end position="28"/>
    </location>
</feature>
<accession>A0A183E7H4</accession>
<evidence type="ECO:0000313" key="5">
    <source>
        <dbReference type="EMBL" id="VDN28790.1"/>
    </source>
</evidence>
<sequence length="121" mass="13326">MNPTGLSLLRAVCIAGLLSLLHCAYSAAQQPFTRLPLDIILQTVVSLIALVYSATYIAGEFQPIRSDIQNRTKSWDTVGNCPSFYTFTHRAKTLSPSYSAAGHHFGDSAWVSFYILLSELK</sequence>
<protein>
    <submittedName>
        <fullName evidence="7">Membrane magnesium transporter</fullName>
    </submittedName>
</protein>
<dbReference type="GO" id="GO:0005794">
    <property type="term" value="C:Golgi apparatus"/>
    <property type="evidence" value="ECO:0007669"/>
    <property type="project" value="TreeGrafter"/>
</dbReference>
<dbReference type="AlphaFoldDB" id="A0A183E7H4"/>
<reference evidence="5 6" key="2">
    <citation type="submission" date="2018-11" db="EMBL/GenBank/DDBJ databases">
        <authorList>
            <consortium name="Pathogen Informatics"/>
        </authorList>
    </citation>
    <scope>NUCLEOTIDE SEQUENCE [LARGE SCALE GENOMIC DNA]</scope>
</reference>
<dbReference type="GO" id="GO:0005769">
    <property type="term" value="C:early endosome"/>
    <property type="evidence" value="ECO:0007669"/>
    <property type="project" value="TreeGrafter"/>
</dbReference>
<keyword evidence="6" id="KW-1185">Reference proteome</keyword>
<reference evidence="7" key="1">
    <citation type="submission" date="2016-06" db="UniProtKB">
        <authorList>
            <consortium name="WormBaseParasite"/>
        </authorList>
    </citation>
    <scope>IDENTIFICATION</scope>
</reference>
<keyword evidence="2 3" id="KW-0472">Membrane</keyword>